<dbReference type="EMBL" id="QGKY02000089">
    <property type="protein sequence ID" value="KAF2610819.1"/>
    <property type="molecule type" value="Genomic_DNA"/>
</dbReference>
<evidence type="ECO:0000313" key="2">
    <source>
        <dbReference type="EMBL" id="KAF2610819.1"/>
    </source>
</evidence>
<keyword evidence="1" id="KW-0732">Signal</keyword>
<sequence length="130" mass="14620">MASLPTTPRPMLSLQLLLLMGLPADPNKEYKVVEASDSSPDKTIRRVVDELKAQTTDQEVCELSDSSPARKTKDHQLSKAEKVLAKTFLNCPDFPHYLLVTPPPEDLWDIFAKTMAANKKIYARSLTIFF</sequence>
<gene>
    <name evidence="2" type="ORF">F2Q70_00012046</name>
</gene>
<proteinExistence type="predicted"/>
<comment type="caution">
    <text evidence="2">The sequence shown here is derived from an EMBL/GenBank/DDBJ whole genome shotgun (WGS) entry which is preliminary data.</text>
</comment>
<accession>A0A8S9LYB2</accession>
<feature type="signal peptide" evidence="1">
    <location>
        <begin position="1"/>
        <end position="26"/>
    </location>
</feature>
<evidence type="ECO:0000256" key="1">
    <source>
        <dbReference type="SAM" id="SignalP"/>
    </source>
</evidence>
<organism evidence="2">
    <name type="scientific">Brassica cretica</name>
    <name type="common">Mustard</name>
    <dbReference type="NCBI Taxonomy" id="69181"/>
    <lineage>
        <taxon>Eukaryota</taxon>
        <taxon>Viridiplantae</taxon>
        <taxon>Streptophyta</taxon>
        <taxon>Embryophyta</taxon>
        <taxon>Tracheophyta</taxon>
        <taxon>Spermatophyta</taxon>
        <taxon>Magnoliopsida</taxon>
        <taxon>eudicotyledons</taxon>
        <taxon>Gunneridae</taxon>
        <taxon>Pentapetalae</taxon>
        <taxon>rosids</taxon>
        <taxon>malvids</taxon>
        <taxon>Brassicales</taxon>
        <taxon>Brassicaceae</taxon>
        <taxon>Brassiceae</taxon>
        <taxon>Brassica</taxon>
    </lineage>
</organism>
<protein>
    <submittedName>
        <fullName evidence="2">Uncharacterized protein</fullName>
    </submittedName>
</protein>
<feature type="chain" id="PRO_5035873099" evidence="1">
    <location>
        <begin position="27"/>
        <end position="130"/>
    </location>
</feature>
<name>A0A8S9LYB2_BRACR</name>
<reference evidence="2" key="1">
    <citation type="submission" date="2019-12" db="EMBL/GenBank/DDBJ databases">
        <title>Genome sequencing and annotation of Brassica cretica.</title>
        <authorList>
            <person name="Studholme D.J."/>
            <person name="Sarris P.F."/>
        </authorList>
    </citation>
    <scope>NUCLEOTIDE SEQUENCE</scope>
    <source>
        <strain evidence="2">PFS-102/07</strain>
        <tissue evidence="2">Leaf</tissue>
    </source>
</reference>
<dbReference type="AlphaFoldDB" id="A0A8S9LYB2"/>